<evidence type="ECO:0000256" key="4">
    <source>
        <dbReference type="ARBA" id="ARBA00022756"/>
    </source>
</evidence>
<organism evidence="6 7">
    <name type="scientific">Candidatus Cryptobacteroides faecigallinarum</name>
    <dbReference type="NCBI Taxonomy" id="2840763"/>
    <lineage>
        <taxon>Bacteria</taxon>
        <taxon>Pseudomonadati</taxon>
        <taxon>Bacteroidota</taxon>
        <taxon>Bacteroidia</taxon>
        <taxon>Bacteroidales</taxon>
        <taxon>Candidatus Cryptobacteroides</taxon>
    </lineage>
</organism>
<dbReference type="SUPFAM" id="SSF53335">
    <property type="entry name" value="S-adenosyl-L-methionine-dependent methyltransferases"/>
    <property type="match status" value="1"/>
</dbReference>
<keyword evidence="1 5" id="KW-0489">Methyltransferase</keyword>
<dbReference type="GO" id="GO:0009102">
    <property type="term" value="P:biotin biosynthetic process"/>
    <property type="evidence" value="ECO:0007669"/>
    <property type="project" value="UniProtKB-UniRule"/>
</dbReference>
<comment type="similarity">
    <text evidence="5">Belongs to the methyltransferase superfamily.</text>
</comment>
<gene>
    <name evidence="5 6" type="primary">bioC</name>
    <name evidence="6" type="ORF">IAB91_01030</name>
</gene>
<comment type="caution">
    <text evidence="6">The sequence shown here is derived from an EMBL/GenBank/DDBJ whole genome shotgun (WGS) entry which is preliminary data.</text>
</comment>
<accession>A0A9D9ILG6</accession>
<keyword evidence="3 5" id="KW-0949">S-adenosyl-L-methionine</keyword>
<dbReference type="GO" id="GO:0010340">
    <property type="term" value="F:carboxyl-O-methyltransferase activity"/>
    <property type="evidence" value="ECO:0007669"/>
    <property type="project" value="UniProtKB-UniRule"/>
</dbReference>
<keyword evidence="2 5" id="KW-0808">Transferase</keyword>
<dbReference type="Pfam" id="PF13489">
    <property type="entry name" value="Methyltransf_23"/>
    <property type="match status" value="1"/>
</dbReference>
<dbReference type="GO" id="GO:0102130">
    <property type="term" value="F:malonyl-CoA methyltransferase activity"/>
    <property type="evidence" value="ECO:0007669"/>
    <property type="project" value="UniProtKB-EC"/>
</dbReference>
<reference evidence="6" key="2">
    <citation type="journal article" date="2021" name="PeerJ">
        <title>Extensive microbial diversity within the chicken gut microbiome revealed by metagenomics and culture.</title>
        <authorList>
            <person name="Gilroy R."/>
            <person name="Ravi A."/>
            <person name="Getino M."/>
            <person name="Pursley I."/>
            <person name="Horton D.L."/>
            <person name="Alikhan N.F."/>
            <person name="Baker D."/>
            <person name="Gharbi K."/>
            <person name="Hall N."/>
            <person name="Watson M."/>
            <person name="Adriaenssens E.M."/>
            <person name="Foster-Nyarko E."/>
            <person name="Jarju S."/>
            <person name="Secka A."/>
            <person name="Antonio M."/>
            <person name="Oren A."/>
            <person name="Chaudhuri R.R."/>
            <person name="La Ragione R."/>
            <person name="Hildebrand F."/>
            <person name="Pallen M.J."/>
        </authorList>
    </citation>
    <scope>NUCLEOTIDE SEQUENCE</scope>
    <source>
        <strain evidence="6">B1-13419</strain>
    </source>
</reference>
<dbReference type="InterPro" id="IPR050602">
    <property type="entry name" value="Malonyl-ACP_OMT"/>
</dbReference>
<evidence type="ECO:0000256" key="1">
    <source>
        <dbReference type="ARBA" id="ARBA00022603"/>
    </source>
</evidence>
<sequence length="261" mass="29748">MQSEGMTDKELMKGRFSRAAGTYGDSALVQRGAATRLASCLSSLLPEMRRPGRCGKVLEIGCGTGIFSRMLLSDFDPEEFILNDINEKYILSLEDLLDSGRARFFPGDAESEEFPVHPDMIVSCSVFQWFNDLPAFFSKSCRLLRDGGILAFSTFGKGNLSELEVLEGRSLRYYSLKELEEMLEENFEILSSDEYIQTLLFDDAVSVLRHLKSTGVTGIRKEFWTRGRLADFSRRYEERFSTEEGKLTLTYHPEIMVCRKR</sequence>
<dbReference type="PANTHER" id="PTHR13090">
    <property type="entry name" value="ARGININE-HYDROXYLASE NDUFAF5, MITOCHONDRIAL"/>
    <property type="match status" value="1"/>
</dbReference>
<dbReference type="Proteomes" id="UP000823757">
    <property type="component" value="Unassembled WGS sequence"/>
</dbReference>
<protein>
    <recommendedName>
        <fullName evidence="5">Malonyl-[acyl-carrier protein] O-methyltransferase</fullName>
        <shortName evidence="5">Malonyl-ACP O-methyltransferase</shortName>
        <ecNumber evidence="5">2.1.1.197</ecNumber>
    </recommendedName>
    <alternativeName>
        <fullName evidence="5">Biotin synthesis protein BioC</fullName>
    </alternativeName>
</protein>
<reference evidence="6" key="1">
    <citation type="submission" date="2020-10" db="EMBL/GenBank/DDBJ databases">
        <authorList>
            <person name="Gilroy R."/>
        </authorList>
    </citation>
    <scope>NUCLEOTIDE SEQUENCE</scope>
    <source>
        <strain evidence="6">B1-13419</strain>
    </source>
</reference>
<evidence type="ECO:0000256" key="5">
    <source>
        <dbReference type="HAMAP-Rule" id="MF_00835"/>
    </source>
</evidence>
<evidence type="ECO:0000256" key="2">
    <source>
        <dbReference type="ARBA" id="ARBA00022679"/>
    </source>
</evidence>
<evidence type="ECO:0000256" key="3">
    <source>
        <dbReference type="ARBA" id="ARBA00022691"/>
    </source>
</evidence>
<dbReference type="PANTHER" id="PTHR13090:SF1">
    <property type="entry name" value="ARGININE-HYDROXYLASE NDUFAF5, MITOCHONDRIAL"/>
    <property type="match status" value="1"/>
</dbReference>
<comment type="catalytic activity">
    <reaction evidence="5">
        <text>malonyl-[ACP] + S-adenosyl-L-methionine = malonyl-[ACP] methyl ester + S-adenosyl-L-homocysteine</text>
        <dbReference type="Rhea" id="RHEA:17105"/>
        <dbReference type="Rhea" id="RHEA-COMP:9623"/>
        <dbReference type="Rhea" id="RHEA-COMP:9954"/>
        <dbReference type="ChEBI" id="CHEBI:57856"/>
        <dbReference type="ChEBI" id="CHEBI:59789"/>
        <dbReference type="ChEBI" id="CHEBI:78449"/>
        <dbReference type="ChEBI" id="CHEBI:78845"/>
        <dbReference type="EC" id="2.1.1.197"/>
    </reaction>
</comment>
<evidence type="ECO:0000313" key="6">
    <source>
        <dbReference type="EMBL" id="MBO8473861.1"/>
    </source>
</evidence>
<dbReference type="EMBL" id="JADIMD010000012">
    <property type="protein sequence ID" value="MBO8473861.1"/>
    <property type="molecule type" value="Genomic_DNA"/>
</dbReference>
<dbReference type="Gene3D" id="3.40.50.150">
    <property type="entry name" value="Vaccinia Virus protein VP39"/>
    <property type="match status" value="1"/>
</dbReference>
<dbReference type="EC" id="2.1.1.197" evidence="5"/>
<dbReference type="InterPro" id="IPR029063">
    <property type="entry name" value="SAM-dependent_MTases_sf"/>
</dbReference>
<comment type="pathway">
    <text evidence="5">Cofactor biosynthesis; biotin biosynthesis.</text>
</comment>
<keyword evidence="4 5" id="KW-0093">Biotin biosynthesis</keyword>
<dbReference type="AlphaFoldDB" id="A0A9D9ILG6"/>
<dbReference type="CDD" id="cd02440">
    <property type="entry name" value="AdoMet_MTases"/>
    <property type="match status" value="1"/>
</dbReference>
<proteinExistence type="inferred from homology"/>
<comment type="function">
    <text evidence="5">Converts the free carboxyl group of a malonyl-thioester to its methyl ester by transfer of a methyl group from S-adenosyl-L-methionine (SAM). It allows to synthesize pimeloyl-ACP via the fatty acid synthetic pathway.</text>
</comment>
<evidence type="ECO:0000313" key="7">
    <source>
        <dbReference type="Proteomes" id="UP000823757"/>
    </source>
</evidence>
<dbReference type="HAMAP" id="MF_00835">
    <property type="entry name" value="BioC"/>
    <property type="match status" value="1"/>
</dbReference>
<name>A0A9D9ILG6_9BACT</name>
<dbReference type="NCBIfam" id="TIGR02072">
    <property type="entry name" value="BioC"/>
    <property type="match status" value="1"/>
</dbReference>
<dbReference type="InterPro" id="IPR011814">
    <property type="entry name" value="BioC"/>
</dbReference>
<dbReference type="GO" id="GO:0032259">
    <property type="term" value="P:methylation"/>
    <property type="evidence" value="ECO:0007669"/>
    <property type="project" value="UniProtKB-KW"/>
</dbReference>